<dbReference type="RefSeq" id="WP_196417690.1">
    <property type="nucleotide sequence ID" value="NZ_JADQTO010000017.1"/>
</dbReference>
<evidence type="ECO:0000313" key="1">
    <source>
        <dbReference type="EMBL" id="MBG0565922.1"/>
    </source>
</evidence>
<dbReference type="EMBL" id="JADQTO010000017">
    <property type="protein sequence ID" value="MBG0565922.1"/>
    <property type="molecule type" value="Genomic_DNA"/>
</dbReference>
<dbReference type="AlphaFoldDB" id="A0A931CDE5"/>
<comment type="caution">
    <text evidence="1">The sequence shown here is derived from an EMBL/GenBank/DDBJ whole genome shotgun (WGS) entry which is preliminary data.</text>
</comment>
<gene>
    <name evidence="1" type="ORF">I4J89_31190</name>
</gene>
<dbReference type="GO" id="GO:0016787">
    <property type="term" value="F:hydrolase activity"/>
    <property type="evidence" value="ECO:0007669"/>
    <property type="project" value="UniProtKB-KW"/>
</dbReference>
<keyword evidence="1" id="KW-0378">Hydrolase</keyword>
<dbReference type="SUPFAM" id="SSF53474">
    <property type="entry name" value="alpha/beta-Hydrolases"/>
    <property type="match status" value="1"/>
</dbReference>
<dbReference type="InterPro" id="IPR010662">
    <property type="entry name" value="RBBP9/YdeN"/>
</dbReference>
<proteinExistence type="predicted"/>
<dbReference type="Pfam" id="PF06821">
    <property type="entry name" value="Ser_hydrolase"/>
    <property type="match status" value="1"/>
</dbReference>
<name>A0A931CDE5_9ACTN</name>
<dbReference type="Proteomes" id="UP000598146">
    <property type="component" value="Unassembled WGS sequence"/>
</dbReference>
<evidence type="ECO:0000313" key="2">
    <source>
        <dbReference type="Proteomes" id="UP000598146"/>
    </source>
</evidence>
<keyword evidence="2" id="KW-1185">Reference proteome</keyword>
<reference evidence="1" key="1">
    <citation type="submission" date="2020-11" db="EMBL/GenBank/DDBJ databases">
        <title>Isolation and identification of active actinomycetes.</title>
        <authorList>
            <person name="Sun X."/>
        </authorList>
    </citation>
    <scope>NUCLEOTIDE SEQUENCE</scope>
    <source>
        <strain evidence="1">NEAU-A11</strain>
    </source>
</reference>
<dbReference type="InterPro" id="IPR029058">
    <property type="entry name" value="AB_hydrolase_fold"/>
</dbReference>
<organism evidence="1 2">
    <name type="scientific">Actinoplanes aureus</name>
    <dbReference type="NCBI Taxonomy" id="2792083"/>
    <lineage>
        <taxon>Bacteria</taxon>
        <taxon>Bacillati</taxon>
        <taxon>Actinomycetota</taxon>
        <taxon>Actinomycetes</taxon>
        <taxon>Micromonosporales</taxon>
        <taxon>Micromonosporaceae</taxon>
        <taxon>Actinoplanes</taxon>
    </lineage>
</organism>
<protein>
    <submittedName>
        <fullName evidence="1">Serine hydrolase family protein</fullName>
    </submittedName>
</protein>
<accession>A0A931CDE5</accession>
<dbReference type="Gene3D" id="3.40.50.1820">
    <property type="entry name" value="alpha/beta hydrolase"/>
    <property type="match status" value="1"/>
</dbReference>
<sequence length="174" mass="18899">MTERIRVLLVPGRGKPFPEHWSVRWEAENPEFHWAPEPPGPPYLPDERVADLDAALRASDEPAVLVAHSAGCLTVAFWAQEHSGPVRAALMVTPPFLERPDVTWTPLPFRTVVAASRDDPHSTFEQAADTARQWGAEVFDAGAVGHLDSKTGFGPWPAGERLVKALIAGAPVTG</sequence>